<keyword evidence="3" id="KW-0732">Signal</keyword>
<keyword evidence="2" id="KW-1133">Transmembrane helix</keyword>
<evidence type="ECO:0008006" key="6">
    <source>
        <dbReference type="Google" id="ProtNLM"/>
    </source>
</evidence>
<feature type="signal peptide" evidence="3">
    <location>
        <begin position="1"/>
        <end position="22"/>
    </location>
</feature>
<dbReference type="HOGENOM" id="CLU_776238_0_0_1"/>
<evidence type="ECO:0000313" key="5">
    <source>
        <dbReference type="Proteomes" id="UP000053593"/>
    </source>
</evidence>
<dbReference type="Proteomes" id="UP000053593">
    <property type="component" value="Unassembled WGS sequence"/>
</dbReference>
<dbReference type="EMBL" id="KN834790">
    <property type="protein sequence ID" value="KIK57568.1"/>
    <property type="molecule type" value="Genomic_DNA"/>
</dbReference>
<feature type="region of interest" description="Disordered" evidence="1">
    <location>
        <begin position="346"/>
        <end position="377"/>
    </location>
</feature>
<dbReference type="PROSITE" id="PS51257">
    <property type="entry name" value="PROKAR_LIPOPROTEIN"/>
    <property type="match status" value="1"/>
</dbReference>
<feature type="region of interest" description="Disordered" evidence="1">
    <location>
        <begin position="196"/>
        <end position="223"/>
    </location>
</feature>
<keyword evidence="2" id="KW-0812">Transmembrane</keyword>
<keyword evidence="5" id="KW-1185">Reference proteome</keyword>
<dbReference type="AlphaFoldDB" id="A0A0D0CQ91"/>
<feature type="compositionally biased region" description="Polar residues" evidence="1">
    <location>
        <begin position="199"/>
        <end position="223"/>
    </location>
</feature>
<accession>A0A0D0CQ91</accession>
<feature type="transmembrane region" description="Helical" evidence="2">
    <location>
        <begin position="230"/>
        <end position="253"/>
    </location>
</feature>
<sequence length="425" mass="45319">MLEMRYLVLLLLFSLSLGCASGLYFDQIPHTAEVGVVVSATAIYDRDDPSTITLVMKERNSAGPTESPAIIEILTQRKAIATNIPFTFKPETNGIFRIVAISPPFFGSQAGLDSDNLASSHNFTVLEAGGEGSFTLSSTTVIPKTSSSQTVIMVSSTGAEPTPPTPIPGPSPPSESSSKTSELSAPTIMIAGMATTTTSDHSAPTHSESSPSTDTGTPNHAGTANKPNKLAIVGGVLSALVAIFAGMLLFVIWNRRQRKNAGATEGIISSFVDLEASTEISSTEKPRVRTGTSRVAIVDSQGSLGSLPNTSSLDVNLGGQTFRKSTHRQTFLRKPTMVATPYPALARDHEHEPQQFTRDEQVASETSPDEDQDGDVVPVERTEHVRAINRRGTITVRHADSGFRVSMVGLPDREVIELPPEYSSK</sequence>
<feature type="compositionally biased region" description="Basic and acidic residues" evidence="1">
    <location>
        <begin position="346"/>
        <end position="361"/>
    </location>
</feature>
<feature type="region of interest" description="Disordered" evidence="1">
    <location>
        <begin position="156"/>
        <end position="182"/>
    </location>
</feature>
<evidence type="ECO:0000256" key="1">
    <source>
        <dbReference type="SAM" id="MobiDB-lite"/>
    </source>
</evidence>
<keyword evidence="2" id="KW-0472">Membrane</keyword>
<evidence type="ECO:0000256" key="3">
    <source>
        <dbReference type="SAM" id="SignalP"/>
    </source>
</evidence>
<protein>
    <recommendedName>
        <fullName evidence="6">Mid2 domain-containing protein</fullName>
    </recommendedName>
</protein>
<proteinExistence type="predicted"/>
<name>A0A0D0CQ91_9AGAR</name>
<evidence type="ECO:0000313" key="4">
    <source>
        <dbReference type="EMBL" id="KIK57568.1"/>
    </source>
</evidence>
<feature type="non-terminal residue" evidence="4">
    <location>
        <position position="425"/>
    </location>
</feature>
<feature type="chain" id="PRO_5002225388" description="Mid2 domain-containing protein" evidence="3">
    <location>
        <begin position="23"/>
        <end position="425"/>
    </location>
</feature>
<organism evidence="4 5">
    <name type="scientific">Collybiopsis luxurians FD-317 M1</name>
    <dbReference type="NCBI Taxonomy" id="944289"/>
    <lineage>
        <taxon>Eukaryota</taxon>
        <taxon>Fungi</taxon>
        <taxon>Dikarya</taxon>
        <taxon>Basidiomycota</taxon>
        <taxon>Agaricomycotina</taxon>
        <taxon>Agaricomycetes</taxon>
        <taxon>Agaricomycetidae</taxon>
        <taxon>Agaricales</taxon>
        <taxon>Marasmiineae</taxon>
        <taxon>Omphalotaceae</taxon>
        <taxon>Collybiopsis</taxon>
        <taxon>Collybiopsis luxurians</taxon>
    </lineage>
</organism>
<evidence type="ECO:0000256" key="2">
    <source>
        <dbReference type="SAM" id="Phobius"/>
    </source>
</evidence>
<gene>
    <name evidence="4" type="ORF">GYMLUDRAFT_86763</name>
</gene>
<feature type="compositionally biased region" description="Pro residues" evidence="1">
    <location>
        <begin position="161"/>
        <end position="173"/>
    </location>
</feature>
<reference evidence="4 5" key="1">
    <citation type="submission" date="2014-04" db="EMBL/GenBank/DDBJ databases">
        <title>Evolutionary Origins and Diversification of the Mycorrhizal Mutualists.</title>
        <authorList>
            <consortium name="DOE Joint Genome Institute"/>
            <consortium name="Mycorrhizal Genomics Consortium"/>
            <person name="Kohler A."/>
            <person name="Kuo A."/>
            <person name="Nagy L.G."/>
            <person name="Floudas D."/>
            <person name="Copeland A."/>
            <person name="Barry K.W."/>
            <person name="Cichocki N."/>
            <person name="Veneault-Fourrey C."/>
            <person name="LaButti K."/>
            <person name="Lindquist E.A."/>
            <person name="Lipzen A."/>
            <person name="Lundell T."/>
            <person name="Morin E."/>
            <person name="Murat C."/>
            <person name="Riley R."/>
            <person name="Ohm R."/>
            <person name="Sun H."/>
            <person name="Tunlid A."/>
            <person name="Henrissat B."/>
            <person name="Grigoriev I.V."/>
            <person name="Hibbett D.S."/>
            <person name="Martin F."/>
        </authorList>
    </citation>
    <scope>NUCLEOTIDE SEQUENCE [LARGE SCALE GENOMIC DNA]</scope>
    <source>
        <strain evidence="4 5">FD-317 M1</strain>
    </source>
</reference>